<keyword evidence="1" id="KW-1133">Transmembrane helix</keyword>
<keyword evidence="1" id="KW-0472">Membrane</keyword>
<sequence length="62" mass="6888">MEKNSRLSVYIVMSLIGFAGMLLLATDVMPLQNYLEHFKVTGIVFGLLAIAELLSRVQISEC</sequence>
<feature type="transmembrane region" description="Helical" evidence="1">
    <location>
        <begin position="7"/>
        <end position="25"/>
    </location>
</feature>
<gene>
    <name evidence="2" type="ORF">F7Q91_03180</name>
</gene>
<proteinExistence type="predicted"/>
<keyword evidence="1" id="KW-0812">Transmembrane</keyword>
<dbReference type="EMBL" id="VZPX01000004">
    <property type="protein sequence ID" value="KAB0482425.1"/>
    <property type="molecule type" value="Genomic_DNA"/>
</dbReference>
<evidence type="ECO:0000313" key="2">
    <source>
        <dbReference type="EMBL" id="KAB0482425.1"/>
    </source>
</evidence>
<name>A0A7V7NX24_9VIBR</name>
<reference evidence="2 3" key="1">
    <citation type="submission" date="2019-09" db="EMBL/GenBank/DDBJ databases">
        <title>Draft genome sequences of 48 bacterial type strains from the CCUG.</title>
        <authorList>
            <person name="Tunovic T."/>
            <person name="Pineiro-Iglesias B."/>
            <person name="Unosson C."/>
            <person name="Inganas E."/>
            <person name="Ohlen M."/>
            <person name="Cardew S."/>
            <person name="Jensie-Markopoulos S."/>
            <person name="Salva-Serra F."/>
            <person name="Jaen-Luchoro D."/>
            <person name="Karlsson R."/>
            <person name="Svensson-Stadler L."/>
            <person name="Chun J."/>
            <person name="Moore E."/>
        </authorList>
    </citation>
    <scope>NUCLEOTIDE SEQUENCE [LARGE SCALE GENOMIC DNA]</scope>
    <source>
        <strain evidence="2 3">CCUG 48643</strain>
    </source>
</reference>
<accession>A0A7V7NX24</accession>
<comment type="caution">
    <text evidence="2">The sequence shown here is derived from an EMBL/GenBank/DDBJ whole genome shotgun (WGS) entry which is preliminary data.</text>
</comment>
<evidence type="ECO:0000256" key="1">
    <source>
        <dbReference type="SAM" id="Phobius"/>
    </source>
</evidence>
<dbReference type="Proteomes" id="UP000423756">
    <property type="component" value="Unassembled WGS sequence"/>
</dbReference>
<dbReference type="RefSeq" id="WP_137406598.1">
    <property type="nucleotide sequence ID" value="NZ_AP025467.1"/>
</dbReference>
<organism evidence="2 3">
    <name type="scientific">Vibrio chagasii</name>
    <dbReference type="NCBI Taxonomy" id="170679"/>
    <lineage>
        <taxon>Bacteria</taxon>
        <taxon>Pseudomonadati</taxon>
        <taxon>Pseudomonadota</taxon>
        <taxon>Gammaproteobacteria</taxon>
        <taxon>Vibrionales</taxon>
        <taxon>Vibrionaceae</taxon>
        <taxon>Vibrio</taxon>
    </lineage>
</organism>
<dbReference type="GeneID" id="77344659"/>
<evidence type="ECO:0000313" key="3">
    <source>
        <dbReference type="Proteomes" id="UP000423756"/>
    </source>
</evidence>
<protein>
    <submittedName>
        <fullName evidence="2">Uncharacterized protein</fullName>
    </submittedName>
</protein>
<dbReference type="AlphaFoldDB" id="A0A7V7NX24"/>